<dbReference type="PANTHER" id="PTHR10380:SF241">
    <property type="entry name" value="CUTICULAR PROTEIN 47EG-RELATED"/>
    <property type="match status" value="1"/>
</dbReference>
<accession>A0A7R9IZK2</accession>
<dbReference type="PROSITE" id="PS51155">
    <property type="entry name" value="CHIT_BIND_RR_2"/>
    <property type="match status" value="5"/>
</dbReference>
<dbReference type="InterPro" id="IPR031305">
    <property type="entry name" value="Casein_CS"/>
</dbReference>
<evidence type="ECO:0000313" key="5">
    <source>
        <dbReference type="EMBL" id="CAD7569711.1"/>
    </source>
</evidence>
<reference evidence="5" key="1">
    <citation type="submission" date="2020-11" db="EMBL/GenBank/DDBJ databases">
        <authorList>
            <person name="Tran Van P."/>
        </authorList>
    </citation>
    <scope>NUCLEOTIDE SEQUENCE</scope>
</reference>
<dbReference type="PROSITE" id="PS00233">
    <property type="entry name" value="CHIT_BIND_RR_1"/>
    <property type="match status" value="5"/>
</dbReference>
<evidence type="ECO:0000256" key="2">
    <source>
        <dbReference type="ARBA" id="ARBA00022729"/>
    </source>
</evidence>
<sequence length="914" mass="98678">MLVIISCLLAAVIAAPPQVKYGPNEVIPILSQVNIVNEDGSFQNSYESGDGSRAESSGALKNIGPQEDGQVSQGSYSFYTPDGQLIEVRYIADENGFQPQSNALPVGPPIPEEILKALAYNAAHPEEDNLRNVREMNIDDVARGGGSSSLWCQIRNSFDCRYQKRESRENTISHGLWRTSHGHLTGDQILARYRLIIAGQYGPGLILCGIYQSSGPILVIICCLLATTFAAPPQVKLASNEPIPIVSQFNVVNEDGTFQNGYESADGTRAESSGGLKSLGPQEDAQVIKGTYSFLAPDGQTYEVAYQADENGFQPQANFLPQAPPIPEEILKGLAYNAAHPEEDNLRKWAPKICQKGDMVPAESTLPKPADPSHRRGCHAVHLVISCLVAVALAAPPLAKYGPDDVIPILSESSVVNEDGSFQNSYESGDGTKVQASGVLKSAGPKEESGPEVQGSYSFITPDGETRELSYIANEEGFQPQASYLPVAPAIPDAIAESLIYNAAHPEEDDSRQSNLVCPLFGHDRDLPFNVLPTYEAVLLCYLWKNRSKPKQYKNLVSDTCVEVAERLVISCLVAVAFAASPLVKYGPNDVIPILAQSSIANEDGSFQNSYESGDGTKVQASGVLKSAGPKEEAGPEVQGAYTFITPDGQTLELRYIAGANGFQPEASYLPVAPPIPEEIIESLKYNAAHPEEDGLRKWQTTPVQVESSKALDPHCIWSSVTGKLAFKFLPTFKEVHSYSFYDGRQGCSINTCGLKMRPHTTSRTSLGIFSPEFNQSSYTNMKLLIVACLVAVAFAAPPLVKYGPNEVVPIVSQANIVNEDGSFQNSYESGDGTKVQASGVLKSAGPKEEPAQEVQGAYTFLTPDGQTLELRYIANENGFQPQASFLPVAPPIPEEIIESLKYNAAHPEEDNLP</sequence>
<dbReference type="PRINTS" id="PR00947">
    <property type="entry name" value="CUTICLE"/>
</dbReference>
<dbReference type="InterPro" id="IPR000618">
    <property type="entry name" value="Insect_cuticle"/>
</dbReference>
<organism evidence="5">
    <name type="scientific">Timema californicum</name>
    <name type="common">California timema</name>
    <name type="synonym">Walking stick</name>
    <dbReference type="NCBI Taxonomy" id="61474"/>
    <lineage>
        <taxon>Eukaryota</taxon>
        <taxon>Metazoa</taxon>
        <taxon>Ecdysozoa</taxon>
        <taxon>Arthropoda</taxon>
        <taxon>Hexapoda</taxon>
        <taxon>Insecta</taxon>
        <taxon>Pterygota</taxon>
        <taxon>Neoptera</taxon>
        <taxon>Polyneoptera</taxon>
        <taxon>Phasmatodea</taxon>
        <taxon>Timematodea</taxon>
        <taxon>Timematoidea</taxon>
        <taxon>Timematidae</taxon>
        <taxon>Timema</taxon>
    </lineage>
</organism>
<protein>
    <submittedName>
        <fullName evidence="5">(California timema) hypothetical protein</fullName>
    </submittedName>
</protein>
<dbReference type="InterPro" id="IPR050468">
    <property type="entry name" value="Cuticle_Struct_Prot"/>
</dbReference>
<evidence type="ECO:0000256" key="1">
    <source>
        <dbReference type="ARBA" id="ARBA00022460"/>
    </source>
</evidence>
<keyword evidence="2" id="KW-0732">Signal</keyword>
<dbReference type="AlphaFoldDB" id="A0A7R9IZK2"/>
<dbReference type="PANTHER" id="PTHR10380">
    <property type="entry name" value="CUTICLE PROTEIN"/>
    <property type="match status" value="1"/>
</dbReference>
<evidence type="ECO:0000256" key="3">
    <source>
        <dbReference type="PROSITE-ProRule" id="PRU00497"/>
    </source>
</evidence>
<dbReference type="PROSITE" id="PS00306">
    <property type="entry name" value="CASEIN_ALPHA_BETA"/>
    <property type="match status" value="2"/>
</dbReference>
<dbReference type="GO" id="GO:0008010">
    <property type="term" value="F:structural constituent of chitin-based larval cuticle"/>
    <property type="evidence" value="ECO:0007669"/>
    <property type="project" value="TreeGrafter"/>
</dbReference>
<dbReference type="EMBL" id="OE179780">
    <property type="protein sequence ID" value="CAD7569711.1"/>
    <property type="molecule type" value="Genomic_DNA"/>
</dbReference>
<dbReference type="Pfam" id="PF00379">
    <property type="entry name" value="Chitin_bind_4"/>
    <property type="match status" value="5"/>
</dbReference>
<feature type="region of interest" description="Disordered" evidence="4">
    <location>
        <begin position="260"/>
        <end position="281"/>
    </location>
</feature>
<dbReference type="GO" id="GO:0062129">
    <property type="term" value="C:chitin-based extracellular matrix"/>
    <property type="evidence" value="ECO:0007669"/>
    <property type="project" value="TreeGrafter"/>
</dbReference>
<evidence type="ECO:0000256" key="4">
    <source>
        <dbReference type="SAM" id="MobiDB-lite"/>
    </source>
</evidence>
<proteinExistence type="predicted"/>
<dbReference type="InterPro" id="IPR031311">
    <property type="entry name" value="CHIT_BIND_RR_consensus"/>
</dbReference>
<gene>
    <name evidence="5" type="ORF">TCMB3V08_LOCUS2440</name>
</gene>
<name>A0A7R9IZK2_TIMCA</name>
<keyword evidence="1 3" id="KW-0193">Cuticle</keyword>